<keyword evidence="3" id="KW-1133">Transmembrane helix</keyword>
<sequence>MNEIPEPTETGSAGTQQPGIETAVSAAQESPLDGLPIARAVEGLAATRSRSMGGEVAANLIAGSFSQLSYDLQETKQELRSTRQELERTREELSDYKTKAAVLEERVSTSFKGRHLRNLSITVGTFIIYLGIELYRNNIDKYPYILGGLGALLVLLGWFSKEGGPDK</sequence>
<feature type="compositionally biased region" description="Polar residues" evidence="2">
    <location>
        <begin position="9"/>
        <end position="19"/>
    </location>
</feature>
<keyword evidence="3" id="KW-0812">Transmembrane</keyword>
<reference evidence="4 5" key="1">
    <citation type="journal article" date="2020" name="Nature">
        <title>Bacterial chemolithoautotrophy via manganese oxidation.</title>
        <authorList>
            <person name="Yu H."/>
            <person name="Leadbetter J.R."/>
        </authorList>
    </citation>
    <scope>NUCLEOTIDE SEQUENCE [LARGE SCALE GENOMIC DNA]</scope>
    <source>
        <strain evidence="4 5">Mn-1</strain>
    </source>
</reference>
<feature type="transmembrane region" description="Helical" evidence="3">
    <location>
        <begin position="142"/>
        <end position="159"/>
    </location>
</feature>
<evidence type="ECO:0000256" key="1">
    <source>
        <dbReference type="SAM" id="Coils"/>
    </source>
</evidence>
<dbReference type="AlphaFoldDB" id="A0A7X6IAK2"/>
<name>A0A7X6IAK2_9BACT</name>
<organism evidence="4 5">
    <name type="scientific">Candidatus Manganitrophus noduliformans</name>
    <dbReference type="NCBI Taxonomy" id="2606439"/>
    <lineage>
        <taxon>Bacteria</taxon>
        <taxon>Pseudomonadati</taxon>
        <taxon>Nitrospirota</taxon>
        <taxon>Nitrospiria</taxon>
        <taxon>Candidatus Troglogloeales</taxon>
        <taxon>Candidatus Manganitrophaceae</taxon>
        <taxon>Candidatus Manganitrophus</taxon>
    </lineage>
</organism>
<evidence type="ECO:0000256" key="3">
    <source>
        <dbReference type="SAM" id="Phobius"/>
    </source>
</evidence>
<keyword evidence="3" id="KW-0472">Membrane</keyword>
<dbReference type="EMBL" id="VTOW01000001">
    <property type="protein sequence ID" value="NKE70628.1"/>
    <property type="molecule type" value="Genomic_DNA"/>
</dbReference>
<feature type="coiled-coil region" evidence="1">
    <location>
        <begin position="65"/>
        <end position="106"/>
    </location>
</feature>
<proteinExistence type="predicted"/>
<keyword evidence="1" id="KW-0175">Coiled coil</keyword>
<evidence type="ECO:0000256" key="2">
    <source>
        <dbReference type="SAM" id="MobiDB-lite"/>
    </source>
</evidence>
<keyword evidence="5" id="KW-1185">Reference proteome</keyword>
<comment type="caution">
    <text evidence="4">The sequence shown here is derived from an EMBL/GenBank/DDBJ whole genome shotgun (WGS) entry which is preliminary data.</text>
</comment>
<evidence type="ECO:0000313" key="4">
    <source>
        <dbReference type="EMBL" id="NKE70628.1"/>
    </source>
</evidence>
<evidence type="ECO:0000313" key="5">
    <source>
        <dbReference type="Proteomes" id="UP000534783"/>
    </source>
</evidence>
<dbReference type="RefSeq" id="WP_168058866.1">
    <property type="nucleotide sequence ID" value="NZ_VTOW01000001.1"/>
</dbReference>
<feature type="region of interest" description="Disordered" evidence="2">
    <location>
        <begin position="1"/>
        <end position="26"/>
    </location>
</feature>
<accession>A0A7X6IAK2</accession>
<protein>
    <submittedName>
        <fullName evidence="4">Uncharacterized protein</fullName>
    </submittedName>
</protein>
<feature type="transmembrane region" description="Helical" evidence="3">
    <location>
        <begin position="116"/>
        <end position="136"/>
    </location>
</feature>
<dbReference type="Proteomes" id="UP000534783">
    <property type="component" value="Unassembled WGS sequence"/>
</dbReference>
<gene>
    <name evidence="4" type="ORF">MNODULE_07755</name>
</gene>